<comment type="catalytic activity">
    <reaction evidence="9 10">
        <text>tRNA(Pro) + L-proline + ATP = L-prolyl-tRNA(Pro) + AMP + diphosphate</text>
        <dbReference type="Rhea" id="RHEA:14305"/>
        <dbReference type="Rhea" id="RHEA-COMP:9700"/>
        <dbReference type="Rhea" id="RHEA-COMP:9702"/>
        <dbReference type="ChEBI" id="CHEBI:30616"/>
        <dbReference type="ChEBI" id="CHEBI:33019"/>
        <dbReference type="ChEBI" id="CHEBI:60039"/>
        <dbReference type="ChEBI" id="CHEBI:78442"/>
        <dbReference type="ChEBI" id="CHEBI:78532"/>
        <dbReference type="ChEBI" id="CHEBI:456215"/>
        <dbReference type="EC" id="6.1.1.15"/>
    </reaction>
</comment>
<dbReference type="PIRSF" id="PIRSF001535">
    <property type="entry name" value="ProRS_1"/>
    <property type="match status" value="1"/>
</dbReference>
<dbReference type="CDD" id="cd00861">
    <property type="entry name" value="ProRS_anticodon_short"/>
    <property type="match status" value="1"/>
</dbReference>
<evidence type="ECO:0000259" key="11">
    <source>
        <dbReference type="PROSITE" id="PS50862"/>
    </source>
</evidence>
<keyword evidence="7 10" id="KW-0648">Protein biosynthesis</keyword>
<organism evidence="12 13">
    <name type="scientific">Alcaligenes endophyticus</name>
    <dbReference type="NCBI Taxonomy" id="1929088"/>
    <lineage>
        <taxon>Bacteria</taxon>
        <taxon>Pseudomonadati</taxon>
        <taxon>Pseudomonadota</taxon>
        <taxon>Betaproteobacteria</taxon>
        <taxon>Burkholderiales</taxon>
        <taxon>Alcaligenaceae</taxon>
        <taxon>Alcaligenes</taxon>
    </lineage>
</organism>
<dbReference type="CDD" id="cd04334">
    <property type="entry name" value="ProRS-INS"/>
    <property type="match status" value="1"/>
</dbReference>
<dbReference type="NCBIfam" id="NF006625">
    <property type="entry name" value="PRK09194.1"/>
    <property type="match status" value="1"/>
</dbReference>
<dbReference type="Gene3D" id="3.30.930.10">
    <property type="entry name" value="Bira Bifunctional Protein, Domain 2"/>
    <property type="match status" value="2"/>
</dbReference>
<dbReference type="HAMAP" id="MF_01569">
    <property type="entry name" value="Pro_tRNA_synth_type1"/>
    <property type="match status" value="1"/>
</dbReference>
<dbReference type="PROSITE" id="PS50862">
    <property type="entry name" value="AA_TRNA_LIGASE_II"/>
    <property type="match status" value="1"/>
</dbReference>
<dbReference type="Proteomes" id="UP001168613">
    <property type="component" value="Unassembled WGS sequence"/>
</dbReference>
<proteinExistence type="inferred from homology"/>
<comment type="similarity">
    <text evidence="10">Belongs to the class-II aminoacyl-tRNA synthetase family. ProS type 1 subfamily.</text>
</comment>
<dbReference type="InterPro" id="IPR002316">
    <property type="entry name" value="Pro-tRNA-ligase_IIa"/>
</dbReference>
<protein>
    <recommendedName>
        <fullName evidence="10">Proline--tRNA ligase</fullName>
        <ecNumber evidence="10">6.1.1.15</ecNumber>
    </recommendedName>
    <alternativeName>
        <fullName evidence="10">Prolyl-tRNA synthetase</fullName>
        <shortName evidence="10">ProRS</shortName>
    </alternativeName>
</protein>
<keyword evidence="3 10" id="KW-0963">Cytoplasm</keyword>
<evidence type="ECO:0000256" key="6">
    <source>
        <dbReference type="ARBA" id="ARBA00022840"/>
    </source>
</evidence>
<comment type="function">
    <text evidence="10">Catalyzes the attachment of proline to tRNA(Pro) in a two-step reaction: proline is first activated by ATP to form Pro-AMP and then transferred to the acceptor end of tRNA(Pro). As ProRS can inadvertently accommodate and process non-cognate amino acids such as alanine and cysteine, to avoid such errors it has two additional distinct editing activities against alanine. One activity is designated as 'pretransfer' editing and involves the tRNA(Pro)-independent hydrolysis of activated Ala-AMP. The other activity is designated 'posttransfer' editing and involves deacylation of mischarged Ala-tRNA(Pro). The misacylated Cys-tRNA(Pro) is not edited by ProRS.</text>
</comment>
<evidence type="ECO:0000313" key="13">
    <source>
        <dbReference type="Proteomes" id="UP001168613"/>
    </source>
</evidence>
<dbReference type="InterPro" id="IPR036621">
    <property type="entry name" value="Anticodon-bd_dom_sf"/>
</dbReference>
<dbReference type="InterPro" id="IPR006195">
    <property type="entry name" value="aa-tRNA-synth_II"/>
</dbReference>
<dbReference type="NCBIfam" id="TIGR00409">
    <property type="entry name" value="proS_fam_II"/>
    <property type="match status" value="1"/>
</dbReference>
<keyword evidence="6 10" id="KW-0067">ATP-binding</keyword>
<evidence type="ECO:0000256" key="1">
    <source>
        <dbReference type="ARBA" id="ARBA00004496"/>
    </source>
</evidence>
<dbReference type="Gene3D" id="3.90.960.10">
    <property type="entry name" value="YbaK/aminoacyl-tRNA synthetase-associated domain"/>
    <property type="match status" value="1"/>
</dbReference>
<evidence type="ECO:0000256" key="10">
    <source>
        <dbReference type="HAMAP-Rule" id="MF_01569"/>
    </source>
</evidence>
<dbReference type="InterPro" id="IPR044140">
    <property type="entry name" value="ProRS_anticodon_short"/>
</dbReference>
<dbReference type="SUPFAM" id="SSF55826">
    <property type="entry name" value="YbaK/ProRS associated domain"/>
    <property type="match status" value="1"/>
</dbReference>
<evidence type="ECO:0000313" key="12">
    <source>
        <dbReference type="EMBL" id="MDN4122508.1"/>
    </source>
</evidence>
<dbReference type="PRINTS" id="PR01046">
    <property type="entry name" value="TRNASYNTHPRO"/>
</dbReference>
<dbReference type="InterPro" id="IPR045864">
    <property type="entry name" value="aa-tRNA-synth_II/BPL/LPL"/>
</dbReference>
<reference evidence="12" key="1">
    <citation type="submission" date="2021-11" db="EMBL/GenBank/DDBJ databases">
        <title>Draft genome sequence of Alcaligenes endophyticus type strain CCUG 75668T.</title>
        <authorList>
            <person name="Salva-Serra F."/>
            <person name="Duran R.E."/>
            <person name="Seeger M."/>
            <person name="Moore E.R.B."/>
            <person name="Jaen-Luchoro D."/>
        </authorList>
    </citation>
    <scope>NUCLEOTIDE SEQUENCE</scope>
    <source>
        <strain evidence="12">CCUG 75668</strain>
    </source>
</reference>
<feature type="domain" description="Aminoacyl-transfer RNA synthetases class-II family profile" evidence="11">
    <location>
        <begin position="33"/>
        <end position="473"/>
    </location>
</feature>
<name>A0ABT8EMK4_9BURK</name>
<dbReference type="InterPro" id="IPR002314">
    <property type="entry name" value="aa-tRNA-synt_IIb"/>
</dbReference>
<dbReference type="InterPro" id="IPR023717">
    <property type="entry name" value="Pro-tRNA-Synthase_IIa_type1"/>
</dbReference>
<comment type="domain">
    <text evidence="10">Consists of three domains: the N-terminal catalytic domain, the editing domain and the C-terminal anticodon-binding domain.</text>
</comment>
<dbReference type="InterPro" id="IPR033730">
    <property type="entry name" value="ProRS_core_prok"/>
</dbReference>
<keyword evidence="8 10" id="KW-0030">Aminoacyl-tRNA synthetase</keyword>
<evidence type="ECO:0000256" key="9">
    <source>
        <dbReference type="ARBA" id="ARBA00047671"/>
    </source>
</evidence>
<evidence type="ECO:0000256" key="5">
    <source>
        <dbReference type="ARBA" id="ARBA00022741"/>
    </source>
</evidence>
<evidence type="ECO:0000256" key="7">
    <source>
        <dbReference type="ARBA" id="ARBA00022917"/>
    </source>
</evidence>
<gene>
    <name evidence="10" type="primary">proS</name>
    <name evidence="12" type="ORF">LMS43_14525</name>
</gene>
<dbReference type="SUPFAM" id="SSF55681">
    <property type="entry name" value="Class II aaRS and biotin synthetases"/>
    <property type="match status" value="1"/>
</dbReference>
<dbReference type="InterPro" id="IPR036754">
    <property type="entry name" value="YbaK/aa-tRNA-synt-asso_dom_sf"/>
</dbReference>
<dbReference type="EC" id="6.1.1.15" evidence="10"/>
<dbReference type="Pfam" id="PF03129">
    <property type="entry name" value="HGTP_anticodon"/>
    <property type="match status" value="1"/>
</dbReference>
<dbReference type="Gene3D" id="3.40.50.800">
    <property type="entry name" value="Anticodon-binding domain"/>
    <property type="match status" value="1"/>
</dbReference>
<evidence type="ECO:0000256" key="4">
    <source>
        <dbReference type="ARBA" id="ARBA00022598"/>
    </source>
</evidence>
<keyword evidence="4 10" id="KW-0436">Ligase</keyword>
<dbReference type="CDD" id="cd00779">
    <property type="entry name" value="ProRS_core_prok"/>
    <property type="match status" value="1"/>
</dbReference>
<dbReference type="PANTHER" id="PTHR42753:SF2">
    <property type="entry name" value="PROLINE--TRNA LIGASE"/>
    <property type="match status" value="1"/>
</dbReference>
<comment type="subcellular location">
    <subcellularLocation>
        <location evidence="1 10">Cytoplasm</location>
    </subcellularLocation>
</comment>
<keyword evidence="13" id="KW-1185">Reference proteome</keyword>
<evidence type="ECO:0000256" key="2">
    <source>
        <dbReference type="ARBA" id="ARBA00011738"/>
    </source>
</evidence>
<dbReference type="InterPro" id="IPR004154">
    <property type="entry name" value="Anticodon-bd"/>
</dbReference>
<dbReference type="InterPro" id="IPR050062">
    <property type="entry name" value="Pro-tRNA_synthetase"/>
</dbReference>
<dbReference type="SUPFAM" id="SSF52954">
    <property type="entry name" value="Class II aaRS ABD-related"/>
    <property type="match status" value="1"/>
</dbReference>
<accession>A0ABT8EMK4</accession>
<dbReference type="GO" id="GO:0004827">
    <property type="term" value="F:proline-tRNA ligase activity"/>
    <property type="evidence" value="ECO:0007669"/>
    <property type="project" value="UniProtKB-EC"/>
</dbReference>
<comment type="caution">
    <text evidence="12">The sequence shown here is derived from an EMBL/GenBank/DDBJ whole genome shotgun (WGS) entry which is preliminary data.</text>
</comment>
<comment type="subunit">
    <text evidence="2 10">Homodimer.</text>
</comment>
<evidence type="ECO:0000256" key="8">
    <source>
        <dbReference type="ARBA" id="ARBA00023146"/>
    </source>
</evidence>
<dbReference type="InterPro" id="IPR004500">
    <property type="entry name" value="Pro-tRNA-synth_IIa_bac-type"/>
</dbReference>
<dbReference type="InterPro" id="IPR007214">
    <property type="entry name" value="YbaK/aa-tRNA-synth-assoc-dom"/>
</dbReference>
<dbReference type="Pfam" id="PF00587">
    <property type="entry name" value="tRNA-synt_2b"/>
    <property type="match status" value="1"/>
</dbReference>
<dbReference type="EMBL" id="JAJHNU010000004">
    <property type="protein sequence ID" value="MDN4122508.1"/>
    <property type="molecule type" value="Genomic_DNA"/>
</dbReference>
<dbReference type="RefSeq" id="WP_266123277.1">
    <property type="nucleotide sequence ID" value="NZ_JAJHNU010000004.1"/>
</dbReference>
<evidence type="ECO:0000256" key="3">
    <source>
        <dbReference type="ARBA" id="ARBA00022490"/>
    </source>
</evidence>
<keyword evidence="5 10" id="KW-0547">Nucleotide-binding</keyword>
<sequence length="578" mass="64471">MHASQYHINTLKEAPTEAEVASHQLMTRAGMIRRAAGGIYTYMPMGLKVLRKIEAIIRDEMNKAGAIELLMPVVQPAELWLESGRWEQYGDELLRIKDRHQRDFVLQPTSEEVITDIARNEIHSWRQLPINFYHIQTKFRDERRPRFGLMRGREFTMKDAYSFDRDAESAQASYDNMYQAYMSIFKRLGLEFRAVAADTGSIGGSRSHEFQVIADTGEDLIVYNPDSEYAANIELADAPCLYDERAPATSDLTKVATPQASKCELVAQLLDRPLTDTVKSVVLATDTEEDGQTHTQIWLLLVRGDHEVNDIKVSKLDGFEQGHRLATEAEIIETFGCQPGFLGPINTAKPVQVIADLSVAYMSDFICGANEAGFHYSGVNWGRDLPEPIQADLRNVVDGDPAPNGGQLRIQRGIEVGHVFFLGDTYSKKLQATFLDANGKPALMQMGCYGIGVSRISAAAIEQNHDDKGIIWPRAIAPFEVVICPIGYQKSDAVRQQADQLYAQLQAQGVDVILDDRDIRPGNMFADWELIGVPVRITIGDRGLKDGIIEIQTRRAHDSSKVAVDQGATFTLDLLQTL</sequence>
<dbReference type="PANTHER" id="PTHR42753">
    <property type="entry name" value="MITOCHONDRIAL RIBOSOME PROTEIN L39/PROLYL-TRNA LIGASE FAMILY MEMBER"/>
    <property type="match status" value="1"/>
</dbReference>
<dbReference type="Pfam" id="PF04073">
    <property type="entry name" value="tRNA_edit"/>
    <property type="match status" value="1"/>
</dbReference>